<name>A0ABS8I0A3_9FIRM</name>
<sequence length="214" mass="24222">MRILMMVALLLGYFQSAVWASPEIRINIPELVLRVYDNGKLVKEYPVALGTSYEKTPVGNYKISSKEENPTWIPGSGFSDKTPVPPGPDNPLGSRWMEFSPGYGIHGTNKDWDIQYPVSGGCIRMHNADVEELYELVDVGTPVTVTYQTLLLKERNKSIYLTSLPDIYNHKDGSKAKVSELFKPYAKKYKLLSNWELPNDQVRHETKIGVARQD</sequence>
<dbReference type="CDD" id="cd16913">
    <property type="entry name" value="YkuD_like"/>
    <property type="match status" value="1"/>
</dbReference>
<organism evidence="11 12">
    <name type="scientific">Pelosinus baikalensis</name>
    <dbReference type="NCBI Taxonomy" id="2892015"/>
    <lineage>
        <taxon>Bacteria</taxon>
        <taxon>Bacillati</taxon>
        <taxon>Bacillota</taxon>
        <taxon>Negativicutes</taxon>
        <taxon>Selenomonadales</taxon>
        <taxon>Sporomusaceae</taxon>
        <taxon>Pelosinus</taxon>
    </lineage>
</organism>
<keyword evidence="3" id="KW-0328">Glycosyltransferase</keyword>
<keyword evidence="7 9" id="KW-0573">Peptidoglycan synthesis</keyword>
<dbReference type="Gene3D" id="2.40.440.10">
    <property type="entry name" value="L,D-transpeptidase catalytic domain-like"/>
    <property type="match status" value="1"/>
</dbReference>
<evidence type="ECO:0000256" key="1">
    <source>
        <dbReference type="ARBA" id="ARBA00004752"/>
    </source>
</evidence>
<evidence type="ECO:0000259" key="10">
    <source>
        <dbReference type="PROSITE" id="PS52029"/>
    </source>
</evidence>
<evidence type="ECO:0000256" key="5">
    <source>
        <dbReference type="ARBA" id="ARBA00022801"/>
    </source>
</evidence>
<evidence type="ECO:0000256" key="6">
    <source>
        <dbReference type="ARBA" id="ARBA00022960"/>
    </source>
</evidence>
<evidence type="ECO:0000256" key="4">
    <source>
        <dbReference type="ARBA" id="ARBA00022679"/>
    </source>
</evidence>
<dbReference type="InterPro" id="IPR050979">
    <property type="entry name" value="LD-transpeptidase"/>
</dbReference>
<dbReference type="RefSeq" id="WP_229537096.1">
    <property type="nucleotide sequence ID" value="NZ_JAJHJB010000053.1"/>
</dbReference>
<evidence type="ECO:0000256" key="8">
    <source>
        <dbReference type="ARBA" id="ARBA00023316"/>
    </source>
</evidence>
<dbReference type="PROSITE" id="PS52029">
    <property type="entry name" value="LD_TPASE"/>
    <property type="match status" value="1"/>
</dbReference>
<dbReference type="PANTHER" id="PTHR30582:SF24">
    <property type="entry name" value="L,D-TRANSPEPTIDASE ERFK_SRFK-RELATED"/>
    <property type="match status" value="1"/>
</dbReference>
<keyword evidence="12" id="KW-1185">Reference proteome</keyword>
<dbReference type="InterPro" id="IPR005490">
    <property type="entry name" value="LD_TPept_cat_dom"/>
</dbReference>
<accession>A0ABS8I0A3</accession>
<feature type="active site" description="Proton donor/acceptor" evidence="9">
    <location>
        <position position="106"/>
    </location>
</feature>
<reference evidence="11" key="1">
    <citation type="submission" date="2021-11" db="EMBL/GenBank/DDBJ databases">
        <title>Description of a new species Pelosinus isolated from the bottom sediments of Lake Baikal.</title>
        <authorList>
            <person name="Zakharyuk A."/>
        </authorList>
    </citation>
    <scope>NUCLEOTIDE SEQUENCE</scope>
    <source>
        <strain evidence="11">Bkl1</strain>
    </source>
</reference>
<dbReference type="InterPro" id="IPR038063">
    <property type="entry name" value="Transpep_catalytic_dom"/>
</dbReference>
<dbReference type="PANTHER" id="PTHR30582">
    <property type="entry name" value="L,D-TRANSPEPTIDASE"/>
    <property type="match status" value="1"/>
</dbReference>
<gene>
    <name evidence="11" type="ORF">LMF89_23070</name>
</gene>
<feature type="domain" description="L,D-TPase catalytic" evidence="10">
    <location>
        <begin position="22"/>
        <end position="146"/>
    </location>
</feature>
<dbReference type="Pfam" id="PF03734">
    <property type="entry name" value="YkuD"/>
    <property type="match status" value="1"/>
</dbReference>
<comment type="similarity">
    <text evidence="2">Belongs to the YkuD family.</text>
</comment>
<keyword evidence="8 9" id="KW-0961">Cell wall biogenesis/degradation</keyword>
<keyword evidence="6 9" id="KW-0133">Cell shape</keyword>
<dbReference type="SUPFAM" id="SSF141523">
    <property type="entry name" value="L,D-transpeptidase catalytic domain-like"/>
    <property type="match status" value="1"/>
</dbReference>
<feature type="active site" description="Nucleophile" evidence="9">
    <location>
        <position position="122"/>
    </location>
</feature>
<evidence type="ECO:0000256" key="2">
    <source>
        <dbReference type="ARBA" id="ARBA00005992"/>
    </source>
</evidence>
<comment type="pathway">
    <text evidence="1 9">Cell wall biogenesis; peptidoglycan biosynthesis.</text>
</comment>
<evidence type="ECO:0000256" key="7">
    <source>
        <dbReference type="ARBA" id="ARBA00022984"/>
    </source>
</evidence>
<evidence type="ECO:0000313" key="11">
    <source>
        <dbReference type="EMBL" id="MCC5468224.1"/>
    </source>
</evidence>
<comment type="caution">
    <text evidence="11">The sequence shown here is derived from an EMBL/GenBank/DDBJ whole genome shotgun (WGS) entry which is preliminary data.</text>
</comment>
<evidence type="ECO:0000313" key="12">
    <source>
        <dbReference type="Proteomes" id="UP001165492"/>
    </source>
</evidence>
<evidence type="ECO:0000256" key="9">
    <source>
        <dbReference type="PROSITE-ProRule" id="PRU01373"/>
    </source>
</evidence>
<dbReference type="EMBL" id="JAJHJB010000053">
    <property type="protein sequence ID" value="MCC5468224.1"/>
    <property type="molecule type" value="Genomic_DNA"/>
</dbReference>
<dbReference type="Proteomes" id="UP001165492">
    <property type="component" value="Unassembled WGS sequence"/>
</dbReference>
<proteinExistence type="inferred from homology"/>
<evidence type="ECO:0000256" key="3">
    <source>
        <dbReference type="ARBA" id="ARBA00022676"/>
    </source>
</evidence>
<protein>
    <submittedName>
        <fullName evidence="11">L,D-transpeptidase</fullName>
    </submittedName>
</protein>
<keyword evidence="5" id="KW-0378">Hydrolase</keyword>
<keyword evidence="4" id="KW-0808">Transferase</keyword>